<dbReference type="RefSeq" id="WP_378976058.1">
    <property type="nucleotide sequence ID" value="NZ_JBHTBJ010000040.1"/>
</dbReference>
<dbReference type="SMART" id="SM00091">
    <property type="entry name" value="PAS"/>
    <property type="match status" value="1"/>
</dbReference>
<evidence type="ECO:0000313" key="3">
    <source>
        <dbReference type="EMBL" id="MFC7278946.1"/>
    </source>
</evidence>
<feature type="transmembrane region" description="Helical" evidence="1">
    <location>
        <begin position="60"/>
        <end position="77"/>
    </location>
</feature>
<dbReference type="InterPro" id="IPR035965">
    <property type="entry name" value="PAS-like_dom_sf"/>
</dbReference>
<dbReference type="InterPro" id="IPR000014">
    <property type="entry name" value="PAS"/>
</dbReference>
<evidence type="ECO:0000259" key="2">
    <source>
        <dbReference type="PROSITE" id="PS50112"/>
    </source>
</evidence>
<feature type="transmembrane region" description="Helical" evidence="1">
    <location>
        <begin position="208"/>
        <end position="228"/>
    </location>
</feature>
<proteinExistence type="predicted"/>
<dbReference type="InterPro" id="IPR013767">
    <property type="entry name" value="PAS_fold"/>
</dbReference>
<feature type="transmembrane region" description="Helical" evidence="1">
    <location>
        <begin position="7"/>
        <end position="24"/>
    </location>
</feature>
<protein>
    <submittedName>
        <fullName evidence="3">PAS domain-containing protein</fullName>
    </submittedName>
</protein>
<dbReference type="SUPFAM" id="SSF55785">
    <property type="entry name" value="PYP-like sensor domain (PAS domain)"/>
    <property type="match status" value="1"/>
</dbReference>
<keyword evidence="1" id="KW-1133">Transmembrane helix</keyword>
<dbReference type="Pfam" id="PF00989">
    <property type="entry name" value="PAS"/>
    <property type="match status" value="1"/>
</dbReference>
<feature type="transmembrane region" description="Helical" evidence="1">
    <location>
        <begin position="146"/>
        <end position="165"/>
    </location>
</feature>
<feature type="transmembrane region" description="Helical" evidence="1">
    <location>
        <begin position="30"/>
        <end position="53"/>
    </location>
</feature>
<dbReference type="NCBIfam" id="TIGR00229">
    <property type="entry name" value="sensory_box"/>
    <property type="match status" value="1"/>
</dbReference>
<keyword evidence="4" id="KW-1185">Reference proteome</keyword>
<accession>A0ABW2I263</accession>
<dbReference type="PROSITE" id="PS50112">
    <property type="entry name" value="PAS"/>
    <property type="match status" value="1"/>
</dbReference>
<dbReference type="Gene3D" id="3.30.450.20">
    <property type="entry name" value="PAS domain"/>
    <property type="match status" value="1"/>
</dbReference>
<gene>
    <name evidence="3" type="ORF">ACFQS1_33700</name>
</gene>
<keyword evidence="1" id="KW-0812">Transmembrane</keyword>
<reference evidence="4" key="1">
    <citation type="journal article" date="2019" name="Int. J. Syst. Evol. Microbiol.">
        <title>The Global Catalogue of Microorganisms (GCM) 10K type strain sequencing project: providing services to taxonomists for standard genome sequencing and annotation.</title>
        <authorList>
            <consortium name="The Broad Institute Genomics Platform"/>
            <consortium name="The Broad Institute Genome Sequencing Center for Infectious Disease"/>
            <person name="Wu L."/>
            <person name="Ma J."/>
        </authorList>
    </citation>
    <scope>NUCLEOTIDE SEQUENCE [LARGE SCALE GENOMIC DNA]</scope>
    <source>
        <strain evidence="4">XZYJT-10</strain>
    </source>
</reference>
<evidence type="ECO:0000313" key="4">
    <source>
        <dbReference type="Proteomes" id="UP001596548"/>
    </source>
</evidence>
<sequence length="535" mass="57362">MSRAIEWILLGSASCLAIIVGVRWHRPSRVGPWLLLAGSVAAIAVGDVFYAIGAMPAAEACYLSMFVLVAGALIQFTRGGSLLVERARLIDLLAAACSTLLVVWVFMIGNKVLTGKISAADVIGDLLLIGVTGRLVLAAGRNVSSALLLAGSVGMLISDIVYPLAPGTVTEAGYLVLYVAWGLAALHPSMTRLTRPMPPRVTQWRGHWAALLGAAVATPPAVLLVEALHGEVHDGVVIAVVGALTLLLTITRLADSISQNSQAAARERALRTASGALVAAADRPAVEAAVHAAAEQLMPPSSLRSLVFAVDDDAVPAPPPEPSPRSWWSGDTTLVCPLRLEPLAVARPGGGALIVEAPREVLTVTRDALEVLAGQAALALDRISMVEAVGRRDSDQYLRTVIGNTAELMLVIDDDQRIRYASPAVHDLLGDDRVTPLSSLTDLVHPDDRGVVRRAFQSNGDGTMFCALRRSDESQILIEATYRDLREDRLVRGYVLTMRNVTDAHTRDERQPLRDHVDELPAWVNRRSAQHKFRY</sequence>
<feature type="transmembrane region" description="Helical" evidence="1">
    <location>
        <begin position="172"/>
        <end position="188"/>
    </location>
</feature>
<feature type="transmembrane region" description="Helical" evidence="1">
    <location>
        <begin position="235"/>
        <end position="254"/>
    </location>
</feature>
<name>A0ABW2I263_9ACTN</name>
<dbReference type="EMBL" id="JBHTBJ010000040">
    <property type="protein sequence ID" value="MFC7278946.1"/>
    <property type="molecule type" value="Genomic_DNA"/>
</dbReference>
<dbReference type="CDD" id="cd00130">
    <property type="entry name" value="PAS"/>
    <property type="match status" value="1"/>
</dbReference>
<evidence type="ECO:0000256" key="1">
    <source>
        <dbReference type="SAM" id="Phobius"/>
    </source>
</evidence>
<dbReference type="Proteomes" id="UP001596548">
    <property type="component" value="Unassembled WGS sequence"/>
</dbReference>
<feature type="domain" description="PAS" evidence="2">
    <location>
        <begin position="394"/>
        <end position="463"/>
    </location>
</feature>
<comment type="caution">
    <text evidence="3">The sequence shown here is derived from an EMBL/GenBank/DDBJ whole genome shotgun (WGS) entry which is preliminary data.</text>
</comment>
<organism evidence="3 4">
    <name type="scientific">Paractinoplanes rhizophilus</name>
    <dbReference type="NCBI Taxonomy" id="1416877"/>
    <lineage>
        <taxon>Bacteria</taxon>
        <taxon>Bacillati</taxon>
        <taxon>Actinomycetota</taxon>
        <taxon>Actinomycetes</taxon>
        <taxon>Micromonosporales</taxon>
        <taxon>Micromonosporaceae</taxon>
        <taxon>Paractinoplanes</taxon>
    </lineage>
</organism>
<keyword evidence="1" id="KW-0472">Membrane</keyword>
<feature type="transmembrane region" description="Helical" evidence="1">
    <location>
        <begin position="89"/>
        <end position="110"/>
    </location>
</feature>